<proteinExistence type="predicted"/>
<dbReference type="EMBL" id="JAQJAN010000003">
    <property type="protein sequence ID" value="KAJ5733615.1"/>
    <property type="molecule type" value="Genomic_DNA"/>
</dbReference>
<reference evidence="2" key="2">
    <citation type="submission" date="2023-01" db="EMBL/GenBank/DDBJ databases">
        <authorList>
            <person name="Petersen C."/>
        </authorList>
    </citation>
    <scope>NUCLEOTIDE SEQUENCE</scope>
    <source>
        <strain evidence="2">IBT 17514</strain>
    </source>
</reference>
<dbReference type="Proteomes" id="UP001215712">
    <property type="component" value="Unassembled WGS sequence"/>
</dbReference>
<dbReference type="AlphaFoldDB" id="A0AAD6MYY3"/>
<reference evidence="2" key="1">
    <citation type="journal article" date="2023" name="IMA Fungus">
        <title>Comparative genomic study of the Penicillium genus elucidates a diverse pangenome and 15 lateral gene transfer events.</title>
        <authorList>
            <person name="Petersen C."/>
            <person name="Sorensen T."/>
            <person name="Nielsen M.R."/>
            <person name="Sondergaard T.E."/>
            <person name="Sorensen J.L."/>
            <person name="Fitzpatrick D.A."/>
            <person name="Frisvad J.C."/>
            <person name="Nielsen K.L."/>
        </authorList>
    </citation>
    <scope>NUCLEOTIDE SEQUENCE</scope>
    <source>
        <strain evidence="2">IBT 17514</strain>
    </source>
</reference>
<accession>A0AAD6MYY3</accession>
<protein>
    <submittedName>
        <fullName evidence="2">Uncharacterized protein</fullName>
    </submittedName>
</protein>
<name>A0AAD6MYY3_9EURO</name>
<evidence type="ECO:0000313" key="2">
    <source>
        <dbReference type="EMBL" id="KAJ5733615.1"/>
    </source>
</evidence>
<evidence type="ECO:0000256" key="1">
    <source>
        <dbReference type="SAM" id="MobiDB-lite"/>
    </source>
</evidence>
<evidence type="ECO:0000313" key="3">
    <source>
        <dbReference type="Proteomes" id="UP001215712"/>
    </source>
</evidence>
<gene>
    <name evidence="2" type="ORF">N7493_002401</name>
</gene>
<sequence length="150" mass="16802">MAIPSVGARESQMPPADSQGPTRYGSVENHGVTLGNISGDRHEIIVHMHTHGLVDSSLPSLVNELRAFLRRGRNQGSDTASIASVMTNYDDDDKLVWREFRRDLIKLGFSSSDIRKHAPDLKTHLHNLRNDIDENIEEWVPQIMLKALPA</sequence>
<feature type="region of interest" description="Disordered" evidence="1">
    <location>
        <begin position="1"/>
        <end position="32"/>
    </location>
</feature>
<organism evidence="2 3">
    <name type="scientific">Penicillium malachiteum</name>
    <dbReference type="NCBI Taxonomy" id="1324776"/>
    <lineage>
        <taxon>Eukaryota</taxon>
        <taxon>Fungi</taxon>
        <taxon>Dikarya</taxon>
        <taxon>Ascomycota</taxon>
        <taxon>Pezizomycotina</taxon>
        <taxon>Eurotiomycetes</taxon>
        <taxon>Eurotiomycetidae</taxon>
        <taxon>Eurotiales</taxon>
        <taxon>Aspergillaceae</taxon>
        <taxon>Penicillium</taxon>
    </lineage>
</organism>
<keyword evidence="3" id="KW-1185">Reference proteome</keyword>
<comment type="caution">
    <text evidence="2">The sequence shown here is derived from an EMBL/GenBank/DDBJ whole genome shotgun (WGS) entry which is preliminary data.</text>
</comment>